<evidence type="ECO:0000259" key="1">
    <source>
        <dbReference type="Pfam" id="PF13518"/>
    </source>
</evidence>
<dbReference type="EMBL" id="JACHLE010000001">
    <property type="protein sequence ID" value="MBB4805880.1"/>
    <property type="molecule type" value="Genomic_DNA"/>
</dbReference>
<dbReference type="SUPFAM" id="SSF48295">
    <property type="entry name" value="TrpR-like"/>
    <property type="match status" value="1"/>
</dbReference>
<reference evidence="2 3" key="1">
    <citation type="submission" date="2020-08" db="EMBL/GenBank/DDBJ databases">
        <title>Functional genomics of gut bacteria from endangered species of beetles.</title>
        <authorList>
            <person name="Carlos-Shanley C."/>
        </authorList>
    </citation>
    <scope>NUCLEOTIDE SEQUENCE [LARGE SCALE GENOMIC DNA]</scope>
    <source>
        <strain evidence="2 3">S00151</strain>
    </source>
</reference>
<dbReference type="InterPro" id="IPR010921">
    <property type="entry name" value="Trp_repressor/repl_initiator"/>
</dbReference>
<dbReference type="AlphaFoldDB" id="A0A840KEC1"/>
<gene>
    <name evidence="2" type="ORF">HNP38_001152</name>
</gene>
<sequence>MTPDYKRIYSDIIKKKFPDKKEDCKILLAKENLSAMDIIKLNTKIFGALNRQSENINQRHNSYNKSDILQILDYQKKNRLNNSQLARHFKLSRTTVSRWRKIFQV</sequence>
<proteinExistence type="predicted"/>
<name>A0A840KEC1_9FLAO</name>
<dbReference type="Proteomes" id="UP000592180">
    <property type="component" value="Unassembled WGS sequence"/>
</dbReference>
<accession>A0A840KEC1</accession>
<protein>
    <recommendedName>
        <fullName evidence="1">Insertion element IS150 protein InsJ-like helix-turn-helix domain-containing protein</fullName>
    </recommendedName>
</protein>
<dbReference type="Pfam" id="PF13518">
    <property type="entry name" value="HTH_28"/>
    <property type="match status" value="1"/>
</dbReference>
<keyword evidence="3" id="KW-1185">Reference proteome</keyword>
<organism evidence="2 3">
    <name type="scientific">Chryseobacterium defluvii</name>
    <dbReference type="NCBI Taxonomy" id="160396"/>
    <lineage>
        <taxon>Bacteria</taxon>
        <taxon>Pseudomonadati</taxon>
        <taxon>Bacteroidota</taxon>
        <taxon>Flavobacteriia</taxon>
        <taxon>Flavobacteriales</taxon>
        <taxon>Weeksellaceae</taxon>
        <taxon>Chryseobacterium group</taxon>
        <taxon>Chryseobacterium</taxon>
    </lineage>
</organism>
<evidence type="ECO:0000313" key="2">
    <source>
        <dbReference type="EMBL" id="MBB4805880.1"/>
    </source>
</evidence>
<dbReference type="Gene3D" id="1.10.10.60">
    <property type="entry name" value="Homeodomain-like"/>
    <property type="match status" value="1"/>
</dbReference>
<dbReference type="GO" id="GO:0043565">
    <property type="term" value="F:sequence-specific DNA binding"/>
    <property type="evidence" value="ECO:0007669"/>
    <property type="project" value="InterPro"/>
</dbReference>
<dbReference type="InterPro" id="IPR055247">
    <property type="entry name" value="InsJ-like_HTH"/>
</dbReference>
<evidence type="ECO:0000313" key="3">
    <source>
        <dbReference type="Proteomes" id="UP000592180"/>
    </source>
</evidence>
<feature type="domain" description="Insertion element IS150 protein InsJ-like helix-turn-helix" evidence="1">
    <location>
        <begin position="70"/>
        <end position="104"/>
    </location>
</feature>
<dbReference type="RefSeq" id="WP_184185811.1">
    <property type="nucleotide sequence ID" value="NZ_JACHLE010000001.1"/>
</dbReference>
<comment type="caution">
    <text evidence="2">The sequence shown here is derived from an EMBL/GenBank/DDBJ whole genome shotgun (WGS) entry which is preliminary data.</text>
</comment>